<dbReference type="Proteomes" id="UP000559256">
    <property type="component" value="Unassembled WGS sequence"/>
</dbReference>
<comment type="caution">
    <text evidence="4">The sequence shown here is derived from an EMBL/GenBank/DDBJ whole genome shotgun (WGS) entry which is preliminary data.</text>
</comment>
<proteinExistence type="predicted"/>
<accession>A0A8H5FV36</accession>
<evidence type="ECO:0000256" key="2">
    <source>
        <dbReference type="SAM" id="SignalP"/>
    </source>
</evidence>
<reference evidence="4 5" key="1">
    <citation type="journal article" date="2020" name="ISME J.">
        <title>Uncovering the hidden diversity of litter-decomposition mechanisms in mushroom-forming fungi.</title>
        <authorList>
            <person name="Floudas D."/>
            <person name="Bentzer J."/>
            <person name="Ahren D."/>
            <person name="Johansson T."/>
            <person name="Persson P."/>
            <person name="Tunlid A."/>
        </authorList>
    </citation>
    <scope>NUCLEOTIDE SEQUENCE [LARGE SCALE GENOMIC DNA]</scope>
    <source>
        <strain evidence="4 5">CBS 291.85</strain>
    </source>
</reference>
<sequence length="133" mass="13809">MFSFNKLTVFATALAASSVVLATPASVKKRAALDVFVPPITSPVAGDVWVVGQQKNVTWDTSNAPAHITNPIGQILLAKGGPITGDVLADGFDILIGSIEVTVPDVVDGDDYAIILLGDASNYSPEFTITHSA</sequence>
<keyword evidence="5" id="KW-1185">Reference proteome</keyword>
<dbReference type="OrthoDB" id="2317741at2759"/>
<gene>
    <name evidence="4" type="ORF">D9758_014039</name>
</gene>
<evidence type="ECO:0000259" key="3">
    <source>
        <dbReference type="Pfam" id="PF10342"/>
    </source>
</evidence>
<keyword evidence="1 2" id="KW-0732">Signal</keyword>
<evidence type="ECO:0000313" key="5">
    <source>
        <dbReference type="Proteomes" id="UP000559256"/>
    </source>
</evidence>
<protein>
    <recommendedName>
        <fullName evidence="3">Yeast cell wall synthesis Kre9/Knh1-like N-terminal domain-containing protein</fullName>
    </recommendedName>
</protein>
<dbReference type="AlphaFoldDB" id="A0A8H5FV36"/>
<feature type="chain" id="PRO_5034379959" description="Yeast cell wall synthesis Kre9/Knh1-like N-terminal domain-containing protein" evidence="2">
    <location>
        <begin position="23"/>
        <end position="133"/>
    </location>
</feature>
<dbReference type="EMBL" id="JAACJM010000078">
    <property type="protein sequence ID" value="KAF5349843.1"/>
    <property type="molecule type" value="Genomic_DNA"/>
</dbReference>
<feature type="signal peptide" evidence="2">
    <location>
        <begin position="1"/>
        <end position="22"/>
    </location>
</feature>
<organism evidence="4 5">
    <name type="scientific">Tetrapyrgos nigripes</name>
    <dbReference type="NCBI Taxonomy" id="182062"/>
    <lineage>
        <taxon>Eukaryota</taxon>
        <taxon>Fungi</taxon>
        <taxon>Dikarya</taxon>
        <taxon>Basidiomycota</taxon>
        <taxon>Agaricomycotina</taxon>
        <taxon>Agaricomycetes</taxon>
        <taxon>Agaricomycetidae</taxon>
        <taxon>Agaricales</taxon>
        <taxon>Marasmiineae</taxon>
        <taxon>Marasmiaceae</taxon>
        <taxon>Tetrapyrgos</taxon>
    </lineage>
</organism>
<dbReference type="InterPro" id="IPR018466">
    <property type="entry name" value="Kre9/Knh1-like_N"/>
</dbReference>
<evidence type="ECO:0000313" key="4">
    <source>
        <dbReference type="EMBL" id="KAF5349843.1"/>
    </source>
</evidence>
<name>A0A8H5FV36_9AGAR</name>
<evidence type="ECO:0000256" key="1">
    <source>
        <dbReference type="ARBA" id="ARBA00022729"/>
    </source>
</evidence>
<feature type="domain" description="Yeast cell wall synthesis Kre9/Knh1-like N-terminal" evidence="3">
    <location>
        <begin position="42"/>
        <end position="129"/>
    </location>
</feature>
<dbReference type="Pfam" id="PF10342">
    <property type="entry name" value="Kre9_KNH"/>
    <property type="match status" value="1"/>
</dbReference>